<protein>
    <submittedName>
        <fullName evidence="2">Uncharacterized protein</fullName>
    </submittedName>
</protein>
<reference evidence="2 3" key="1">
    <citation type="journal article" date="2022" name="Nat. Plants">
        <title>Genomes of leafy and leafless Platanthera orchids illuminate the evolution of mycoheterotrophy.</title>
        <authorList>
            <person name="Li M.H."/>
            <person name="Liu K.W."/>
            <person name="Li Z."/>
            <person name="Lu H.C."/>
            <person name="Ye Q.L."/>
            <person name="Zhang D."/>
            <person name="Wang J.Y."/>
            <person name="Li Y.F."/>
            <person name="Zhong Z.M."/>
            <person name="Liu X."/>
            <person name="Yu X."/>
            <person name="Liu D.K."/>
            <person name="Tu X.D."/>
            <person name="Liu B."/>
            <person name="Hao Y."/>
            <person name="Liao X.Y."/>
            <person name="Jiang Y.T."/>
            <person name="Sun W.H."/>
            <person name="Chen J."/>
            <person name="Chen Y.Q."/>
            <person name="Ai Y."/>
            <person name="Zhai J.W."/>
            <person name="Wu S.S."/>
            <person name="Zhou Z."/>
            <person name="Hsiao Y.Y."/>
            <person name="Wu W.L."/>
            <person name="Chen Y.Y."/>
            <person name="Lin Y.F."/>
            <person name="Hsu J.L."/>
            <person name="Li C.Y."/>
            <person name="Wang Z.W."/>
            <person name="Zhao X."/>
            <person name="Zhong W.Y."/>
            <person name="Ma X.K."/>
            <person name="Ma L."/>
            <person name="Huang J."/>
            <person name="Chen G.Z."/>
            <person name="Huang M.Z."/>
            <person name="Huang L."/>
            <person name="Peng D.H."/>
            <person name="Luo Y.B."/>
            <person name="Zou S.Q."/>
            <person name="Chen S.P."/>
            <person name="Lan S."/>
            <person name="Tsai W.C."/>
            <person name="Van de Peer Y."/>
            <person name="Liu Z.J."/>
        </authorList>
    </citation>
    <scope>NUCLEOTIDE SEQUENCE [LARGE SCALE GENOMIC DNA]</scope>
    <source>
        <strain evidence="2">Lor287</strain>
    </source>
</reference>
<organism evidence="2 3">
    <name type="scientific">Platanthera zijinensis</name>
    <dbReference type="NCBI Taxonomy" id="2320716"/>
    <lineage>
        <taxon>Eukaryota</taxon>
        <taxon>Viridiplantae</taxon>
        <taxon>Streptophyta</taxon>
        <taxon>Embryophyta</taxon>
        <taxon>Tracheophyta</taxon>
        <taxon>Spermatophyta</taxon>
        <taxon>Magnoliopsida</taxon>
        <taxon>Liliopsida</taxon>
        <taxon>Asparagales</taxon>
        <taxon>Orchidaceae</taxon>
        <taxon>Orchidoideae</taxon>
        <taxon>Orchideae</taxon>
        <taxon>Orchidinae</taxon>
        <taxon>Platanthera</taxon>
    </lineage>
</organism>
<accession>A0AAP0G9L3</accession>
<evidence type="ECO:0000256" key="1">
    <source>
        <dbReference type="SAM" id="Phobius"/>
    </source>
</evidence>
<gene>
    <name evidence="2" type="ORF">KSP39_PZI007495</name>
</gene>
<evidence type="ECO:0000313" key="3">
    <source>
        <dbReference type="Proteomes" id="UP001418222"/>
    </source>
</evidence>
<dbReference type="AlphaFoldDB" id="A0AAP0G9L3"/>
<comment type="caution">
    <text evidence="2">The sequence shown here is derived from an EMBL/GenBank/DDBJ whole genome shotgun (WGS) entry which is preliminary data.</text>
</comment>
<dbReference type="EMBL" id="JBBWWQ010000005">
    <property type="protein sequence ID" value="KAK8946740.1"/>
    <property type="molecule type" value="Genomic_DNA"/>
</dbReference>
<keyword evidence="3" id="KW-1185">Reference proteome</keyword>
<keyword evidence="1" id="KW-0812">Transmembrane</keyword>
<sequence>MIAWNIQLHMWSIIIKRCKKKLSFEEIKTLPHRIIYFEKTGRFLRSQNLNMQLISLFFSFMNLNIINIIAGGEDDFICCQFCHQRNSKDPKYVLSCFAFLFGILPVIQKMAKTARTAKTAQNFQLHCVV</sequence>
<proteinExistence type="predicted"/>
<feature type="transmembrane region" description="Helical" evidence="1">
    <location>
        <begin position="49"/>
        <end position="70"/>
    </location>
</feature>
<feature type="transmembrane region" description="Helical" evidence="1">
    <location>
        <begin position="90"/>
        <end position="107"/>
    </location>
</feature>
<keyword evidence="1" id="KW-0472">Membrane</keyword>
<name>A0AAP0G9L3_9ASPA</name>
<evidence type="ECO:0000313" key="2">
    <source>
        <dbReference type="EMBL" id="KAK8946740.1"/>
    </source>
</evidence>
<dbReference type="Proteomes" id="UP001418222">
    <property type="component" value="Unassembled WGS sequence"/>
</dbReference>
<keyword evidence="1" id="KW-1133">Transmembrane helix</keyword>